<reference evidence="1" key="2">
    <citation type="journal article" date="2021" name="PeerJ">
        <title>Extensive microbial diversity within the chicken gut microbiome revealed by metagenomics and culture.</title>
        <authorList>
            <person name="Gilroy R."/>
            <person name="Ravi A."/>
            <person name="Getino M."/>
            <person name="Pursley I."/>
            <person name="Horton D.L."/>
            <person name="Alikhan N.F."/>
            <person name="Baker D."/>
            <person name="Gharbi K."/>
            <person name="Hall N."/>
            <person name="Watson M."/>
            <person name="Adriaenssens E.M."/>
            <person name="Foster-Nyarko E."/>
            <person name="Jarju S."/>
            <person name="Secka A."/>
            <person name="Antonio M."/>
            <person name="Oren A."/>
            <person name="Chaudhuri R.R."/>
            <person name="La Ragione R."/>
            <person name="Hildebrand F."/>
            <person name="Pallen M.J."/>
        </authorList>
    </citation>
    <scope>NUCLEOTIDE SEQUENCE</scope>
    <source>
        <strain evidence="1">ChiW17-6978</strain>
    </source>
</reference>
<comment type="caution">
    <text evidence="1">The sequence shown here is derived from an EMBL/GenBank/DDBJ whole genome shotgun (WGS) entry which is preliminary data.</text>
</comment>
<dbReference type="EMBL" id="DVLF01000109">
    <property type="protein sequence ID" value="HIT50089.1"/>
    <property type="molecule type" value="Genomic_DNA"/>
</dbReference>
<accession>A0A9D1KK91</accession>
<proteinExistence type="predicted"/>
<protein>
    <submittedName>
        <fullName evidence="1">Uncharacterized protein</fullName>
    </submittedName>
</protein>
<reference evidence="1" key="1">
    <citation type="submission" date="2020-10" db="EMBL/GenBank/DDBJ databases">
        <authorList>
            <person name="Gilroy R."/>
        </authorList>
    </citation>
    <scope>NUCLEOTIDE SEQUENCE</scope>
    <source>
        <strain evidence="1">ChiW17-6978</strain>
    </source>
</reference>
<dbReference type="SUPFAM" id="SSF50998">
    <property type="entry name" value="Quinoprotein alcohol dehydrogenase-like"/>
    <property type="match status" value="1"/>
</dbReference>
<organism evidence="1 2">
    <name type="scientific">Candidatus Pelethenecus faecipullorum</name>
    <dbReference type="NCBI Taxonomy" id="2840900"/>
    <lineage>
        <taxon>Bacteria</taxon>
        <taxon>Bacillati</taxon>
        <taxon>Mycoplasmatota</taxon>
        <taxon>Mollicutes</taxon>
        <taxon>Candidatus Pelethenecus</taxon>
    </lineage>
</organism>
<dbReference type="AlphaFoldDB" id="A0A9D1KK91"/>
<dbReference type="InterPro" id="IPR015943">
    <property type="entry name" value="WD40/YVTN_repeat-like_dom_sf"/>
</dbReference>
<dbReference type="InterPro" id="IPR011047">
    <property type="entry name" value="Quinoprotein_ADH-like_sf"/>
</dbReference>
<evidence type="ECO:0000313" key="2">
    <source>
        <dbReference type="Proteomes" id="UP000886758"/>
    </source>
</evidence>
<gene>
    <name evidence="1" type="ORF">IAD46_03580</name>
</gene>
<evidence type="ECO:0000313" key="1">
    <source>
        <dbReference type="EMBL" id="HIT50089.1"/>
    </source>
</evidence>
<dbReference type="Proteomes" id="UP000886758">
    <property type="component" value="Unassembled WGS sequence"/>
</dbReference>
<sequence>MKTIVFEDFKDLELNEFPYDRAHTALGEYHHRRYQGTYGAWYDPIPLHQWRSMDGSWLVTSDGKERFLEQNRGNHTKDAFRNVYCCLVHQQRFYRPFRLSFSLRLFEVAEYCGMAVNYVTSRCYDAIAIKGGILSLYHRQEETFQILASACFDFSDLKTYRIRLEWDRELVVYLNDVRMFSYPLLLVSGSRMACVAKSACRFGKIEVVMTDEQAALQQECELEEEVCLRAKRSEYPPLVCIHRIDLKNFGSGRQLRIAMVEGKPIFLLAQHQKRMIRDSFARLSCLTVFDWHGTVLWQVGEPHNIEDNTLISCDLPFQVGDMNQDGRKEVIYAMDFEVIIADLLTGKVLKRMPTPIVSEDPLVQNEPFYRLNVDAIRFADFEGLGYKGGFILKDRYQNVWAYNHKMENIWRYHHKNTGHFPYIADFDEDGKDEMFVGYDLVDHDGTILSSLPMNSDHTDEIIYARLKKDQPKRLILASGNEGMNIVDLNGTIICHNEIGHAQRISVAKYDPSLEGLQIMATAFWGSDGIICLYDADGQFLRQTEQRSNGNLISPVSYDGTHVLSLLHAGVDGGLIDGQLDKVVLFPDDGHPTLCCEVYDIDEDGIDEIICFDLHQMWIYKAQTTVKGEDYIKYPEDAFSNYRGEFLLPKEYA</sequence>
<dbReference type="Gene3D" id="2.130.10.10">
    <property type="entry name" value="YVTN repeat-like/Quinoprotein amine dehydrogenase"/>
    <property type="match status" value="1"/>
</dbReference>
<name>A0A9D1KK91_9MOLU</name>